<proteinExistence type="predicted"/>
<accession>A0A0A8ZL47</accession>
<sequence>MKPFPTCQIGVCQLQST</sequence>
<reference evidence="1" key="1">
    <citation type="submission" date="2014-09" db="EMBL/GenBank/DDBJ databases">
        <authorList>
            <person name="Magalhaes I.L.F."/>
            <person name="Oliveira U."/>
            <person name="Santos F.R."/>
            <person name="Vidigal T.H.D.A."/>
            <person name="Brescovit A.D."/>
            <person name="Santos A.J."/>
        </authorList>
    </citation>
    <scope>NUCLEOTIDE SEQUENCE</scope>
    <source>
        <tissue evidence="1">Shoot tissue taken approximately 20 cm above the soil surface</tissue>
    </source>
</reference>
<name>A0A0A8ZL47_ARUDO</name>
<protein>
    <submittedName>
        <fullName evidence="1">Uncharacterized protein</fullName>
    </submittedName>
</protein>
<reference evidence="1" key="2">
    <citation type="journal article" date="2015" name="Data Brief">
        <title>Shoot transcriptome of the giant reed, Arundo donax.</title>
        <authorList>
            <person name="Barrero R.A."/>
            <person name="Guerrero F.D."/>
            <person name="Moolhuijzen P."/>
            <person name="Goolsby J.A."/>
            <person name="Tidwell J."/>
            <person name="Bellgard S.E."/>
            <person name="Bellgard M.I."/>
        </authorList>
    </citation>
    <scope>NUCLEOTIDE SEQUENCE</scope>
    <source>
        <tissue evidence="1">Shoot tissue taken approximately 20 cm above the soil surface</tissue>
    </source>
</reference>
<dbReference type="AlphaFoldDB" id="A0A0A8ZL47"/>
<dbReference type="EMBL" id="GBRH01260420">
    <property type="protein sequence ID" value="JAD37475.1"/>
    <property type="molecule type" value="Transcribed_RNA"/>
</dbReference>
<organism evidence="1">
    <name type="scientific">Arundo donax</name>
    <name type="common">Giant reed</name>
    <name type="synonym">Donax arundinaceus</name>
    <dbReference type="NCBI Taxonomy" id="35708"/>
    <lineage>
        <taxon>Eukaryota</taxon>
        <taxon>Viridiplantae</taxon>
        <taxon>Streptophyta</taxon>
        <taxon>Embryophyta</taxon>
        <taxon>Tracheophyta</taxon>
        <taxon>Spermatophyta</taxon>
        <taxon>Magnoliopsida</taxon>
        <taxon>Liliopsida</taxon>
        <taxon>Poales</taxon>
        <taxon>Poaceae</taxon>
        <taxon>PACMAD clade</taxon>
        <taxon>Arundinoideae</taxon>
        <taxon>Arundineae</taxon>
        <taxon>Arundo</taxon>
    </lineage>
</organism>
<evidence type="ECO:0000313" key="1">
    <source>
        <dbReference type="EMBL" id="JAD37475.1"/>
    </source>
</evidence>